<evidence type="ECO:0000256" key="1">
    <source>
        <dbReference type="ARBA" id="ARBA00004167"/>
    </source>
</evidence>
<dbReference type="PANTHER" id="PTHR48071:SF18">
    <property type="entry name" value="DELETED IN MALIGNANT BRAIN TUMORS 1 PROTEIN-RELATED"/>
    <property type="match status" value="1"/>
</dbReference>
<dbReference type="SMART" id="SM00202">
    <property type="entry name" value="SR"/>
    <property type="match status" value="3"/>
</dbReference>
<dbReference type="PANTHER" id="PTHR48071">
    <property type="entry name" value="SRCR DOMAIN-CONTAINING PROTEIN"/>
    <property type="match status" value="1"/>
</dbReference>
<dbReference type="PROSITE" id="PS01180">
    <property type="entry name" value="CUB"/>
    <property type="match status" value="1"/>
</dbReference>
<comment type="subcellular location">
    <subcellularLocation>
        <location evidence="1">Membrane</location>
        <topology evidence="1">Single-pass membrane protein</topology>
    </subcellularLocation>
</comment>
<evidence type="ECO:0000313" key="14">
    <source>
        <dbReference type="Proteomes" id="UP001195483"/>
    </source>
</evidence>
<dbReference type="Pfam" id="PF00530">
    <property type="entry name" value="SRCR"/>
    <property type="match status" value="2"/>
</dbReference>
<keyword evidence="14" id="KW-1185">Reference proteome</keyword>
<evidence type="ECO:0000256" key="2">
    <source>
        <dbReference type="ARBA" id="ARBA00022692"/>
    </source>
</evidence>
<sequence>SPSYYTSSYFKLGSDQVSNTSINCQLGTESDLAECRRLRSTNCGQGSAAAVNCTGSINGRLAGGAHNMEGRLLISNRATGQWYRVCTDVWNDKEATMYCTLTFQNIKGQLKGRVIRSSAFDQQSGSFVFLSRQCNGISPFCIFEVNSTNVCPYSDIAMSCTSSELDAQHSIRLVNGHDEYEGRVEIKFNNTWYTLCDNNWDANDAAVLCRSLGYWVSSSTAYSDAWFGQGSVPSTNPYLSCNSLEPTIFDCSTSYPWGPGSCSHSDDAGVRCQPGSLGRDKIRLVDGPGPWKGKLEVFYNNQWGGFCMNKWNQINTEIVCRMLLFKLSSPTSYVFNGTRTMVSFGELQCAGNETDIGLCKAFSDINNCTDDVVGIDCSGRIKYIAVVITSQNFARTVYAKEHSGIQAHLLGGNSSMGYAQIQEHGSWNQICSSGWNSDEANVFYCYYEYTNNTGIVVSPNYPSYYPPNWSCLYNIRPHGPSRSGFYTLTFTTIYLYNVGDEVELRHRHTMDYL</sequence>
<dbReference type="PRINTS" id="PR00258">
    <property type="entry name" value="SPERACTRCPTR"/>
</dbReference>
<evidence type="ECO:0000256" key="10">
    <source>
        <dbReference type="PROSITE-ProRule" id="PRU00196"/>
    </source>
</evidence>
<keyword evidence="2" id="KW-0812">Transmembrane</keyword>
<evidence type="ECO:0000259" key="12">
    <source>
        <dbReference type="PROSITE" id="PS50287"/>
    </source>
</evidence>
<dbReference type="InterPro" id="IPR000859">
    <property type="entry name" value="CUB_dom"/>
</dbReference>
<evidence type="ECO:0000259" key="11">
    <source>
        <dbReference type="PROSITE" id="PS01180"/>
    </source>
</evidence>
<dbReference type="Gene3D" id="2.60.120.290">
    <property type="entry name" value="Spermadhesin, CUB domain"/>
    <property type="match status" value="1"/>
</dbReference>
<organism evidence="13 14">
    <name type="scientific">Potamilus streckersoni</name>
    <dbReference type="NCBI Taxonomy" id="2493646"/>
    <lineage>
        <taxon>Eukaryota</taxon>
        <taxon>Metazoa</taxon>
        <taxon>Spiralia</taxon>
        <taxon>Lophotrochozoa</taxon>
        <taxon>Mollusca</taxon>
        <taxon>Bivalvia</taxon>
        <taxon>Autobranchia</taxon>
        <taxon>Heteroconchia</taxon>
        <taxon>Palaeoheterodonta</taxon>
        <taxon>Unionida</taxon>
        <taxon>Unionoidea</taxon>
        <taxon>Unionidae</taxon>
        <taxon>Ambleminae</taxon>
        <taxon>Lampsilini</taxon>
        <taxon>Potamilus</taxon>
    </lineage>
</organism>
<keyword evidence="8" id="KW-0675">Receptor</keyword>
<evidence type="ECO:0000256" key="3">
    <source>
        <dbReference type="ARBA" id="ARBA00022729"/>
    </source>
</evidence>
<reference evidence="13" key="3">
    <citation type="submission" date="2023-05" db="EMBL/GenBank/DDBJ databases">
        <authorList>
            <person name="Smith C.H."/>
        </authorList>
    </citation>
    <scope>NUCLEOTIDE SEQUENCE</scope>
    <source>
        <strain evidence="13">CHS0354</strain>
        <tissue evidence="13">Mantle</tissue>
    </source>
</reference>
<dbReference type="FunFam" id="3.10.250.10:FF:000016">
    <property type="entry name" value="Scavenger receptor cysteine-rich protein type 12"/>
    <property type="match status" value="1"/>
</dbReference>
<dbReference type="AlphaFoldDB" id="A0AAE0SXJ9"/>
<evidence type="ECO:0000256" key="4">
    <source>
        <dbReference type="ARBA" id="ARBA00022737"/>
    </source>
</evidence>
<evidence type="ECO:0000256" key="6">
    <source>
        <dbReference type="ARBA" id="ARBA00023136"/>
    </source>
</evidence>
<evidence type="ECO:0000256" key="5">
    <source>
        <dbReference type="ARBA" id="ARBA00022989"/>
    </source>
</evidence>
<keyword evidence="5" id="KW-1133">Transmembrane helix</keyword>
<dbReference type="PROSITE" id="PS50287">
    <property type="entry name" value="SRCR_2"/>
    <property type="match status" value="4"/>
</dbReference>
<dbReference type="SUPFAM" id="SSF49854">
    <property type="entry name" value="Spermadhesin, CUB domain"/>
    <property type="match status" value="1"/>
</dbReference>
<name>A0AAE0SXJ9_9BIVA</name>
<proteinExistence type="predicted"/>
<dbReference type="Proteomes" id="UP001195483">
    <property type="component" value="Unassembled WGS sequence"/>
</dbReference>
<feature type="domain" description="SRCR" evidence="12">
    <location>
        <begin position="171"/>
        <end position="273"/>
    </location>
</feature>
<feature type="domain" description="SRCR" evidence="12">
    <location>
        <begin position="59"/>
        <end position="161"/>
    </location>
</feature>
<dbReference type="Gene3D" id="3.10.250.10">
    <property type="entry name" value="SRCR-like domain"/>
    <property type="match status" value="3"/>
</dbReference>
<feature type="disulfide bond" evidence="10">
    <location>
        <begin position="349"/>
        <end position="359"/>
    </location>
</feature>
<accession>A0AAE0SXJ9</accession>
<keyword evidence="3" id="KW-0732">Signal</keyword>
<feature type="disulfide bond" evidence="10">
    <location>
        <begin position="241"/>
        <end position="251"/>
    </location>
</feature>
<dbReference type="InterPro" id="IPR036772">
    <property type="entry name" value="SRCR-like_dom_sf"/>
</dbReference>
<evidence type="ECO:0000256" key="7">
    <source>
        <dbReference type="ARBA" id="ARBA00023157"/>
    </source>
</evidence>
<keyword evidence="9" id="KW-0325">Glycoprotein</keyword>
<keyword evidence="4" id="KW-0677">Repeat</keyword>
<evidence type="ECO:0000256" key="9">
    <source>
        <dbReference type="ARBA" id="ARBA00023180"/>
    </source>
</evidence>
<keyword evidence="7 10" id="KW-1015">Disulfide bond</keyword>
<dbReference type="InterPro" id="IPR001190">
    <property type="entry name" value="SRCR"/>
</dbReference>
<evidence type="ECO:0000313" key="13">
    <source>
        <dbReference type="EMBL" id="KAK3599946.1"/>
    </source>
</evidence>
<gene>
    <name evidence="13" type="ORF">CHS0354_012592</name>
</gene>
<reference evidence="13" key="2">
    <citation type="journal article" date="2021" name="Genome Biol. Evol.">
        <title>Developing a high-quality reference genome for a parasitic bivalve with doubly uniparental inheritance (Bivalvia: Unionida).</title>
        <authorList>
            <person name="Smith C.H."/>
        </authorList>
    </citation>
    <scope>NUCLEOTIDE SEQUENCE</scope>
    <source>
        <strain evidence="13">CHS0354</strain>
        <tissue evidence="13">Mantle</tissue>
    </source>
</reference>
<dbReference type="EMBL" id="JAEAOA010000768">
    <property type="protein sequence ID" value="KAK3599946.1"/>
    <property type="molecule type" value="Genomic_DNA"/>
</dbReference>
<keyword evidence="6" id="KW-0472">Membrane</keyword>
<feature type="domain" description="SRCR" evidence="12">
    <location>
        <begin position="282"/>
        <end position="378"/>
    </location>
</feature>
<comment type="caution">
    <text evidence="13">The sequence shown here is derived from an EMBL/GenBank/DDBJ whole genome shotgun (WGS) entry which is preliminary data.</text>
</comment>
<feature type="disulfide bond" evidence="10">
    <location>
        <begin position="99"/>
        <end position="160"/>
    </location>
</feature>
<dbReference type="GO" id="GO:0016020">
    <property type="term" value="C:membrane"/>
    <property type="evidence" value="ECO:0007669"/>
    <property type="project" value="UniProtKB-SubCell"/>
</dbReference>
<feature type="non-terminal residue" evidence="13">
    <location>
        <position position="513"/>
    </location>
</feature>
<feature type="domain" description="CUB" evidence="11">
    <location>
        <begin position="445"/>
        <end position="513"/>
    </location>
</feature>
<evidence type="ECO:0000256" key="8">
    <source>
        <dbReference type="ARBA" id="ARBA00023170"/>
    </source>
</evidence>
<protein>
    <submittedName>
        <fullName evidence="13">Uncharacterized protein</fullName>
    </submittedName>
</protein>
<comment type="caution">
    <text evidence="10">Lacks conserved residue(s) required for the propagation of feature annotation.</text>
</comment>
<reference evidence="13" key="1">
    <citation type="journal article" date="2021" name="Genome Biol. Evol.">
        <title>A High-Quality Reference Genome for a Parasitic Bivalve with Doubly Uniparental Inheritance (Bivalvia: Unionida).</title>
        <authorList>
            <person name="Smith C.H."/>
        </authorList>
    </citation>
    <scope>NUCLEOTIDE SEQUENCE</scope>
    <source>
        <strain evidence="13">CHS0354</strain>
    </source>
</reference>
<dbReference type="FunFam" id="3.10.250.10:FF:000007">
    <property type="entry name" value="Soluble scavenger receptor cysteine-rich domain-containing protein SSC5D"/>
    <property type="match status" value="1"/>
</dbReference>
<dbReference type="SUPFAM" id="SSF56487">
    <property type="entry name" value="SRCR-like"/>
    <property type="match status" value="3"/>
</dbReference>
<feature type="domain" description="SRCR" evidence="12">
    <location>
        <begin position="407"/>
        <end position="443"/>
    </location>
</feature>
<dbReference type="InterPro" id="IPR035914">
    <property type="entry name" value="Sperma_CUB_dom_sf"/>
</dbReference>